<dbReference type="Pfam" id="PF08865">
    <property type="entry name" value="DUF1830"/>
    <property type="match status" value="1"/>
</dbReference>
<dbReference type="AlphaFoldDB" id="Q46IY2"/>
<evidence type="ECO:0000313" key="1">
    <source>
        <dbReference type="EMBL" id="AAZ58546.1"/>
    </source>
</evidence>
<protein>
    <recommendedName>
        <fullName evidence="3">DUF1830 domain-containing protein</fullName>
    </recommendedName>
</protein>
<gene>
    <name evidence="1" type="ordered locus">PMN2A_1056</name>
</gene>
<proteinExistence type="predicted"/>
<sequence>MWVMVDFSYRNITSSMVILKCIGPDRFFLERAIFPQEVFSSVAPEGSQLEIWGIESYGPNLEQRLRVTAFNKEDSLVA</sequence>
<accession>Q46IY2</accession>
<keyword evidence="2" id="KW-1185">Reference proteome</keyword>
<dbReference type="Proteomes" id="UP000002535">
    <property type="component" value="Chromosome"/>
</dbReference>
<organism evidence="1 2">
    <name type="scientific">Prochlorococcus marinus (strain NATL2A)</name>
    <dbReference type="NCBI Taxonomy" id="59920"/>
    <lineage>
        <taxon>Bacteria</taxon>
        <taxon>Bacillati</taxon>
        <taxon>Cyanobacteriota</taxon>
        <taxon>Cyanophyceae</taxon>
        <taxon>Synechococcales</taxon>
        <taxon>Prochlorococcaceae</taxon>
        <taxon>Prochlorococcus</taxon>
    </lineage>
</organism>
<dbReference type="KEGG" id="pmn:PMN2A_1056"/>
<name>Q46IY2_PROMT</name>
<dbReference type="HOGENOM" id="CLU_188502_1_0_3"/>
<dbReference type="InterPro" id="IPR014964">
    <property type="entry name" value="DUF1830"/>
</dbReference>
<reference evidence="1 2" key="1">
    <citation type="journal article" date="2007" name="PLoS Genet.">
        <title>Patterns and implications of gene gain and loss in the evolution of Prochlorococcus.</title>
        <authorList>
            <person name="Kettler G.C."/>
            <person name="Martiny A.C."/>
            <person name="Huang K."/>
            <person name="Zucker J."/>
            <person name="Coleman M.L."/>
            <person name="Rodrigue S."/>
            <person name="Chen F."/>
            <person name="Lapidus A."/>
            <person name="Ferriera S."/>
            <person name="Johnson J."/>
            <person name="Steglich C."/>
            <person name="Church G.M."/>
            <person name="Richardson P."/>
            <person name="Chisholm S.W."/>
        </authorList>
    </citation>
    <scope>NUCLEOTIDE SEQUENCE [LARGE SCALE GENOMIC DNA]</scope>
    <source>
        <strain evidence="1 2">NATL2A</strain>
    </source>
</reference>
<evidence type="ECO:0008006" key="3">
    <source>
        <dbReference type="Google" id="ProtNLM"/>
    </source>
</evidence>
<dbReference type="STRING" id="59920.PMN2A_1056"/>
<evidence type="ECO:0000313" key="2">
    <source>
        <dbReference type="Proteomes" id="UP000002535"/>
    </source>
</evidence>
<dbReference type="EMBL" id="CP000095">
    <property type="protein sequence ID" value="AAZ58546.1"/>
    <property type="molecule type" value="Genomic_DNA"/>
</dbReference>
<dbReference type="PhylomeDB" id="Q46IY2"/>